<dbReference type="Pfam" id="PF03280">
    <property type="entry name" value="Lipase_chap"/>
    <property type="match status" value="1"/>
</dbReference>
<evidence type="ECO:0000256" key="14">
    <source>
        <dbReference type="ARBA" id="ARBA00031542"/>
    </source>
</evidence>
<dbReference type="RefSeq" id="WP_189575335.1">
    <property type="nucleotide sequence ID" value="NZ_BMXV01000003.1"/>
</dbReference>
<comment type="subcellular location">
    <subcellularLocation>
        <location evidence="2">Cell inner membrane</location>
        <topology evidence="2">Single-pass membrane protein</topology>
        <orientation evidence="2">Periplasmic side</orientation>
    </subcellularLocation>
</comment>
<comment type="caution">
    <text evidence="18">The sequence shown here is derived from an EMBL/GenBank/DDBJ whole genome shotgun (WGS) entry which is preliminary data.</text>
</comment>
<evidence type="ECO:0000256" key="15">
    <source>
        <dbReference type="ARBA" id="ARBA00033028"/>
    </source>
</evidence>
<protein>
    <recommendedName>
        <fullName evidence="4">Lipase chaperone</fullName>
    </recommendedName>
    <alternativeName>
        <fullName evidence="15">Lipase foldase</fullName>
    </alternativeName>
    <alternativeName>
        <fullName evidence="13">Lipase helper protein</fullName>
    </alternativeName>
    <alternativeName>
        <fullName evidence="14">Lipase modulator</fullName>
    </alternativeName>
</protein>
<evidence type="ECO:0000256" key="16">
    <source>
        <dbReference type="SAM" id="MobiDB-lite"/>
    </source>
</evidence>
<keyword evidence="8" id="KW-0442">Lipid degradation</keyword>
<keyword evidence="6" id="KW-0997">Cell inner membrane</keyword>
<evidence type="ECO:0000256" key="8">
    <source>
        <dbReference type="ARBA" id="ARBA00022963"/>
    </source>
</evidence>
<dbReference type="Proteomes" id="UP000601597">
    <property type="component" value="Unassembled WGS sequence"/>
</dbReference>
<gene>
    <name evidence="18" type="ORF">GCM10007071_16660</name>
</gene>
<evidence type="ECO:0000313" key="18">
    <source>
        <dbReference type="EMBL" id="GGY70348.1"/>
    </source>
</evidence>
<evidence type="ECO:0000256" key="6">
    <source>
        <dbReference type="ARBA" id="ARBA00022519"/>
    </source>
</evidence>
<accession>A0ABQ3B189</accession>
<dbReference type="SUPFAM" id="SSF158855">
    <property type="entry name" value="Lipase chaperone-like"/>
    <property type="match status" value="1"/>
</dbReference>
<feature type="region of interest" description="Disordered" evidence="16">
    <location>
        <begin position="46"/>
        <end position="74"/>
    </location>
</feature>
<evidence type="ECO:0000313" key="19">
    <source>
        <dbReference type="Proteomes" id="UP000601597"/>
    </source>
</evidence>
<evidence type="ECO:0000256" key="13">
    <source>
        <dbReference type="ARBA" id="ARBA00030948"/>
    </source>
</evidence>
<evidence type="ECO:0000256" key="9">
    <source>
        <dbReference type="ARBA" id="ARBA00022989"/>
    </source>
</evidence>
<feature type="transmembrane region" description="Helical" evidence="17">
    <location>
        <begin position="21"/>
        <end position="42"/>
    </location>
</feature>
<evidence type="ECO:0000256" key="17">
    <source>
        <dbReference type="SAM" id="Phobius"/>
    </source>
</evidence>
<name>A0ABQ3B189_9GAMM</name>
<keyword evidence="5" id="KW-1003">Cell membrane</keyword>
<sequence length="287" mass="31483">MSTRVNQPKKNTPHSRSKSRTTLFATGAAVLGAVAIAIWAGGKALIPDETTPPVEQADEPQTVTETQSANDEPDARLFSDSMLTAEEDEPAESAEAEKPDDGGNIPFKLEEVAYALSRVELDENGDIVLNESAQMVLEQAFMDSGTTLNEQQLEELKTMIEAGLGGQAGEQAVQITEKFYRYSNAFREISDTLAVRGDPQSLRNDYDQIARLRRTHLGPELADQLYGREEQLTRYTLEVMALQADPDLTPEQRKEKQQELASDYAEVMPNGGESDGEQSGEGEQATN</sequence>
<feature type="compositionally biased region" description="Polar residues" evidence="16">
    <location>
        <begin position="59"/>
        <end position="70"/>
    </location>
</feature>
<keyword evidence="7 17" id="KW-0812">Transmembrane</keyword>
<evidence type="ECO:0000256" key="3">
    <source>
        <dbReference type="ARBA" id="ARBA00010358"/>
    </source>
</evidence>
<proteinExistence type="inferred from homology"/>
<evidence type="ECO:0000256" key="1">
    <source>
        <dbReference type="ARBA" id="ARBA00003280"/>
    </source>
</evidence>
<keyword evidence="19" id="KW-1185">Reference proteome</keyword>
<keyword evidence="9 17" id="KW-1133">Transmembrane helix</keyword>
<keyword evidence="11 17" id="KW-0472">Membrane</keyword>
<keyword evidence="10" id="KW-0443">Lipid metabolism</keyword>
<evidence type="ECO:0000256" key="5">
    <source>
        <dbReference type="ARBA" id="ARBA00022475"/>
    </source>
</evidence>
<evidence type="ECO:0000256" key="2">
    <source>
        <dbReference type="ARBA" id="ARBA00004383"/>
    </source>
</evidence>
<reference evidence="19" key="1">
    <citation type="journal article" date="2019" name="Int. J. Syst. Evol. Microbiol.">
        <title>The Global Catalogue of Microorganisms (GCM) 10K type strain sequencing project: providing services to taxonomists for standard genome sequencing and annotation.</title>
        <authorList>
            <consortium name="The Broad Institute Genomics Platform"/>
            <consortium name="The Broad Institute Genome Sequencing Center for Infectious Disease"/>
            <person name="Wu L."/>
            <person name="Ma J."/>
        </authorList>
    </citation>
    <scope>NUCLEOTIDE SEQUENCE [LARGE SCALE GENOMIC DNA]</scope>
    <source>
        <strain evidence="19">KCTC 22280</strain>
    </source>
</reference>
<dbReference type="InterPro" id="IPR004961">
    <property type="entry name" value="Lipase_chaperone"/>
</dbReference>
<feature type="compositionally biased region" description="Polar residues" evidence="16">
    <location>
        <begin position="1"/>
        <end position="10"/>
    </location>
</feature>
<organism evidence="18 19">
    <name type="scientific">Marinobacter zhanjiangensis</name>
    <dbReference type="NCBI Taxonomy" id="578215"/>
    <lineage>
        <taxon>Bacteria</taxon>
        <taxon>Pseudomonadati</taxon>
        <taxon>Pseudomonadota</taxon>
        <taxon>Gammaproteobacteria</taxon>
        <taxon>Pseudomonadales</taxon>
        <taxon>Marinobacteraceae</taxon>
        <taxon>Marinobacter</taxon>
    </lineage>
</organism>
<dbReference type="EMBL" id="BMXV01000003">
    <property type="protein sequence ID" value="GGY70348.1"/>
    <property type="molecule type" value="Genomic_DNA"/>
</dbReference>
<feature type="region of interest" description="Disordered" evidence="16">
    <location>
        <begin position="243"/>
        <end position="287"/>
    </location>
</feature>
<keyword evidence="12" id="KW-0143">Chaperone</keyword>
<comment type="similarity">
    <text evidence="3">Belongs to the lipase chaperone family.</text>
</comment>
<evidence type="ECO:0000256" key="12">
    <source>
        <dbReference type="ARBA" id="ARBA00023186"/>
    </source>
</evidence>
<evidence type="ECO:0000256" key="4">
    <source>
        <dbReference type="ARBA" id="ARBA00019692"/>
    </source>
</evidence>
<comment type="function">
    <text evidence="1">May be involved in the folding of the extracellular lipase during its passage through the periplasm.</text>
</comment>
<feature type="region of interest" description="Disordered" evidence="16">
    <location>
        <begin position="86"/>
        <end position="105"/>
    </location>
</feature>
<evidence type="ECO:0000256" key="7">
    <source>
        <dbReference type="ARBA" id="ARBA00022692"/>
    </source>
</evidence>
<feature type="region of interest" description="Disordered" evidence="16">
    <location>
        <begin position="1"/>
        <end position="22"/>
    </location>
</feature>
<evidence type="ECO:0000256" key="11">
    <source>
        <dbReference type="ARBA" id="ARBA00023136"/>
    </source>
</evidence>
<evidence type="ECO:0000256" key="10">
    <source>
        <dbReference type="ARBA" id="ARBA00023098"/>
    </source>
</evidence>